<evidence type="ECO:0000256" key="5">
    <source>
        <dbReference type="ARBA" id="ARBA00023002"/>
    </source>
</evidence>
<organism evidence="8 9">
    <name type="scientific">Aureobasidium namibiae CBS 147.97</name>
    <dbReference type="NCBI Taxonomy" id="1043004"/>
    <lineage>
        <taxon>Eukaryota</taxon>
        <taxon>Fungi</taxon>
        <taxon>Dikarya</taxon>
        <taxon>Ascomycota</taxon>
        <taxon>Pezizomycotina</taxon>
        <taxon>Dothideomycetes</taxon>
        <taxon>Dothideomycetidae</taxon>
        <taxon>Dothideales</taxon>
        <taxon>Saccotheciaceae</taxon>
        <taxon>Aureobasidium</taxon>
    </lineage>
</organism>
<dbReference type="GO" id="GO:0003884">
    <property type="term" value="F:D-amino-acid oxidase activity"/>
    <property type="evidence" value="ECO:0007669"/>
    <property type="project" value="InterPro"/>
</dbReference>
<comment type="cofactor">
    <cofactor evidence="1 6">
        <name>FAD</name>
        <dbReference type="ChEBI" id="CHEBI:57692"/>
    </cofactor>
</comment>
<evidence type="ECO:0000256" key="6">
    <source>
        <dbReference type="PIRSR" id="PIRSR000189-1"/>
    </source>
</evidence>
<evidence type="ECO:0000256" key="4">
    <source>
        <dbReference type="ARBA" id="ARBA00022827"/>
    </source>
</evidence>
<dbReference type="STRING" id="1043004.A0A074W9Y8"/>
<sequence length="350" mass="38743">MSPPSYIILGAGVIGLTTALELHSRQPHAHITIIAKYLPGDHHATYTSPWAGANWLSVATDNGVQESWDRVTYLKFKDLAVRSKEVGVYKMPITAIYDSKIQEAGVLSQGTGKIWYEGLVGGIKMLKENELPEGARFGCELDTFVVDTQVYLPWLQGEAKRQGIEIRRGSFESLDELFTAFPLVSAYFNCTGLGAYSLGGVEDKNVYPTRGQIMLVESPKTPMTRMYFRSPQRVNKDTTYVFPRGPHNGVVLGGVRLDNEWNGDVDLEFAEDIKNRCCALAPELGKPEDLKVIYHGVGLRPSRKGGARLEREKFDERLVIHNYGAGGAGYQASWGMAKEAVDLLQKGARL</sequence>
<dbReference type="GO" id="GO:0019478">
    <property type="term" value="P:D-amino acid catabolic process"/>
    <property type="evidence" value="ECO:0007669"/>
    <property type="project" value="TreeGrafter"/>
</dbReference>
<feature type="binding site" evidence="6">
    <location>
        <position position="240"/>
    </location>
    <ligand>
        <name>D-dopa</name>
        <dbReference type="ChEBI" id="CHEBI:149689"/>
    </ligand>
</feature>
<dbReference type="GO" id="GO:0071949">
    <property type="term" value="F:FAD binding"/>
    <property type="evidence" value="ECO:0007669"/>
    <property type="project" value="InterPro"/>
</dbReference>
<name>A0A074W9Y8_9PEZI</name>
<dbReference type="InterPro" id="IPR006076">
    <property type="entry name" value="FAD-dep_OxRdtase"/>
</dbReference>
<dbReference type="InterPro" id="IPR006181">
    <property type="entry name" value="D-amino_acid_oxidase_CS"/>
</dbReference>
<dbReference type="PANTHER" id="PTHR11530">
    <property type="entry name" value="D-AMINO ACID OXIDASE"/>
    <property type="match status" value="1"/>
</dbReference>
<evidence type="ECO:0000313" key="9">
    <source>
        <dbReference type="Proteomes" id="UP000027730"/>
    </source>
</evidence>
<evidence type="ECO:0000256" key="1">
    <source>
        <dbReference type="ARBA" id="ARBA00001974"/>
    </source>
</evidence>
<accession>A0A074W9Y8</accession>
<dbReference type="PROSITE" id="PS00677">
    <property type="entry name" value="DAO"/>
    <property type="match status" value="1"/>
</dbReference>
<dbReference type="InterPro" id="IPR023209">
    <property type="entry name" value="DAO"/>
</dbReference>
<reference evidence="8 9" key="1">
    <citation type="journal article" date="2014" name="BMC Genomics">
        <title>Genome sequencing of four Aureobasidium pullulans varieties: biotechnological potential, stress tolerance, and description of new species.</title>
        <authorList>
            <person name="Gostin Ar C."/>
            <person name="Ohm R.A."/>
            <person name="Kogej T."/>
            <person name="Sonjak S."/>
            <person name="Turk M."/>
            <person name="Zajc J."/>
            <person name="Zalar P."/>
            <person name="Grube M."/>
            <person name="Sun H."/>
            <person name="Han J."/>
            <person name="Sharma A."/>
            <person name="Chiniquy J."/>
            <person name="Ngan C.Y."/>
            <person name="Lipzen A."/>
            <person name="Barry K."/>
            <person name="Grigoriev I.V."/>
            <person name="Gunde-Cimerman N."/>
        </authorList>
    </citation>
    <scope>NUCLEOTIDE SEQUENCE [LARGE SCALE GENOMIC DNA]</scope>
    <source>
        <strain evidence="8 9">CBS 147.97</strain>
    </source>
</reference>
<keyword evidence="4 6" id="KW-0274">FAD</keyword>
<dbReference type="PANTHER" id="PTHR11530:SF16">
    <property type="entry name" value="D-AMINO ACID OXIDASE (AFU_ORTHOLOGUE AFUA_5G11290)"/>
    <property type="match status" value="1"/>
</dbReference>
<dbReference type="EMBL" id="KL584730">
    <property type="protein sequence ID" value="KEQ68424.1"/>
    <property type="molecule type" value="Genomic_DNA"/>
</dbReference>
<dbReference type="Gene3D" id="3.40.50.720">
    <property type="entry name" value="NAD(P)-binding Rossmann-like Domain"/>
    <property type="match status" value="1"/>
</dbReference>
<evidence type="ECO:0000259" key="7">
    <source>
        <dbReference type="Pfam" id="PF01266"/>
    </source>
</evidence>
<dbReference type="GeneID" id="25412654"/>
<evidence type="ECO:0000256" key="3">
    <source>
        <dbReference type="ARBA" id="ARBA00022630"/>
    </source>
</evidence>
<keyword evidence="5" id="KW-0560">Oxidoreductase</keyword>
<dbReference type="HOGENOM" id="CLU_034311_1_0_1"/>
<dbReference type="RefSeq" id="XP_013422575.1">
    <property type="nucleotide sequence ID" value="XM_013567121.1"/>
</dbReference>
<gene>
    <name evidence="8" type="ORF">M436DRAFT_58410</name>
</gene>
<feature type="binding site" evidence="6">
    <location>
        <position position="191"/>
    </location>
    <ligand>
        <name>FAD</name>
        <dbReference type="ChEBI" id="CHEBI:57692"/>
    </ligand>
</feature>
<feature type="binding site" evidence="6">
    <location>
        <position position="300"/>
    </location>
    <ligand>
        <name>D-dopa</name>
        <dbReference type="ChEBI" id="CHEBI:149689"/>
    </ligand>
</feature>
<feature type="binding site" evidence="6">
    <location>
        <begin position="47"/>
        <end position="48"/>
    </location>
    <ligand>
        <name>FAD</name>
        <dbReference type="ChEBI" id="CHEBI:57692"/>
    </ligand>
</feature>
<keyword evidence="9" id="KW-1185">Reference proteome</keyword>
<proteinExistence type="inferred from homology"/>
<dbReference type="Proteomes" id="UP000027730">
    <property type="component" value="Unassembled WGS sequence"/>
</dbReference>
<evidence type="ECO:0000313" key="8">
    <source>
        <dbReference type="EMBL" id="KEQ68424.1"/>
    </source>
</evidence>
<dbReference type="Pfam" id="PF01266">
    <property type="entry name" value="DAO"/>
    <property type="match status" value="1"/>
</dbReference>
<dbReference type="GO" id="GO:0005737">
    <property type="term" value="C:cytoplasm"/>
    <property type="evidence" value="ECO:0007669"/>
    <property type="project" value="TreeGrafter"/>
</dbReference>
<dbReference type="OrthoDB" id="2015447at2759"/>
<evidence type="ECO:0000256" key="2">
    <source>
        <dbReference type="ARBA" id="ARBA00006730"/>
    </source>
</evidence>
<dbReference type="Gene3D" id="3.30.9.10">
    <property type="entry name" value="D-Amino Acid Oxidase, subunit A, domain 2"/>
    <property type="match status" value="1"/>
</dbReference>
<dbReference type="SUPFAM" id="SSF51971">
    <property type="entry name" value="Nucleotide-binding domain"/>
    <property type="match status" value="1"/>
</dbReference>
<protein>
    <submittedName>
        <fullName evidence="8">Putative D-amino acid oxidase</fullName>
    </submittedName>
</protein>
<feature type="binding site" evidence="6">
    <location>
        <position position="327"/>
    </location>
    <ligand>
        <name>D-dopa</name>
        <dbReference type="ChEBI" id="CHEBI:149689"/>
    </ligand>
</feature>
<comment type="similarity">
    <text evidence="2">Belongs to the DAMOX/DASOX family.</text>
</comment>
<dbReference type="SUPFAM" id="SSF54373">
    <property type="entry name" value="FAD-linked reductases, C-terminal domain"/>
    <property type="match status" value="1"/>
</dbReference>
<dbReference type="AlphaFoldDB" id="A0A074W9Y8"/>
<feature type="domain" description="FAD dependent oxidoreductase" evidence="7">
    <location>
        <begin position="6"/>
        <end position="343"/>
    </location>
</feature>
<dbReference type="PIRSF" id="PIRSF000189">
    <property type="entry name" value="D-aa_oxidase"/>
    <property type="match status" value="1"/>
</dbReference>
<keyword evidence="3" id="KW-0285">Flavoprotein</keyword>